<dbReference type="RefSeq" id="WP_005171480.1">
    <property type="nucleotide sequence ID" value="NZ_KB850035.1"/>
</dbReference>
<keyword evidence="2" id="KW-1185">Reference proteome</keyword>
<evidence type="ECO:0000313" key="1">
    <source>
        <dbReference type="EMBL" id="ENW86495.1"/>
    </source>
</evidence>
<name>N9M0C0_9GAMM</name>
<comment type="caution">
    <text evidence="1">The sequence shown here is derived from an EMBL/GenBank/DDBJ whole genome shotgun (WGS) entry which is preliminary data.</text>
</comment>
<dbReference type="AlphaFoldDB" id="N9M0C0"/>
<dbReference type="EMBL" id="APRJ01000011">
    <property type="protein sequence ID" value="ENW86495.1"/>
    <property type="molecule type" value="Genomic_DNA"/>
</dbReference>
<dbReference type="PATRIC" id="fig|1217709.3.peg.1494"/>
<proteinExistence type="predicted"/>
<evidence type="ECO:0000313" key="2">
    <source>
        <dbReference type="Proteomes" id="UP000023774"/>
    </source>
</evidence>
<gene>
    <name evidence="1" type="ORF">F906_01550</name>
</gene>
<dbReference type="HOGENOM" id="CLU_3039435_0_0_6"/>
<protein>
    <submittedName>
        <fullName evidence="1">Uncharacterized protein</fullName>
    </submittedName>
</protein>
<sequence length="58" mass="6805">MDSSSKEVVEQTPFDHAQWIWCADWCKKKGLSPYDVKNWADAKFEYLKAHEAKERTNG</sequence>
<accession>N9M0C0</accession>
<dbReference type="Proteomes" id="UP000023774">
    <property type="component" value="Unassembled WGS sequence"/>
</dbReference>
<reference evidence="1 2" key="1">
    <citation type="submission" date="2013-02" db="EMBL/GenBank/DDBJ databases">
        <title>The Genome Sequence of Acinetobacter sp. NIPH 713.</title>
        <authorList>
            <consortium name="The Broad Institute Genome Sequencing Platform"/>
            <consortium name="The Broad Institute Genome Sequencing Center for Infectious Disease"/>
            <person name="Cerqueira G."/>
            <person name="Feldgarden M."/>
            <person name="Courvalin P."/>
            <person name="Perichon B."/>
            <person name="Grillot-Courvalin C."/>
            <person name="Clermont D."/>
            <person name="Rocha E."/>
            <person name="Yoon E.-J."/>
            <person name="Nemec A."/>
            <person name="Walker B."/>
            <person name="Young S.K."/>
            <person name="Zeng Q."/>
            <person name="Gargeya S."/>
            <person name="Fitzgerald M."/>
            <person name="Haas B."/>
            <person name="Abouelleil A."/>
            <person name="Alvarado L."/>
            <person name="Arachchi H.M."/>
            <person name="Berlin A.M."/>
            <person name="Chapman S.B."/>
            <person name="Dewar J."/>
            <person name="Goldberg J."/>
            <person name="Griggs A."/>
            <person name="Gujja S."/>
            <person name="Hansen M."/>
            <person name="Howarth C."/>
            <person name="Imamovic A."/>
            <person name="Larimer J."/>
            <person name="McCowan C."/>
            <person name="Murphy C."/>
            <person name="Neiman D."/>
            <person name="Pearson M."/>
            <person name="Priest M."/>
            <person name="Roberts A."/>
            <person name="Saif S."/>
            <person name="Shea T."/>
            <person name="Sisk P."/>
            <person name="Sykes S."/>
            <person name="Wortman J."/>
            <person name="Nusbaum C."/>
            <person name="Birren B."/>
        </authorList>
    </citation>
    <scope>NUCLEOTIDE SEQUENCE [LARGE SCALE GENOMIC DNA]</scope>
    <source>
        <strain evidence="1 2">NIPH 713</strain>
    </source>
</reference>
<organism evidence="1 2">
    <name type="scientific">Acinetobacter pseudolwoffii</name>
    <dbReference type="NCBI Taxonomy" id="2053287"/>
    <lineage>
        <taxon>Bacteria</taxon>
        <taxon>Pseudomonadati</taxon>
        <taxon>Pseudomonadota</taxon>
        <taxon>Gammaproteobacteria</taxon>
        <taxon>Moraxellales</taxon>
        <taxon>Moraxellaceae</taxon>
        <taxon>Acinetobacter</taxon>
    </lineage>
</organism>